<dbReference type="Gene3D" id="3.90.78.10">
    <property type="entry name" value="UDP-N-acetylenolpyruvoylglucosamine reductase, C-terminal domain"/>
    <property type="match status" value="1"/>
</dbReference>
<evidence type="ECO:0000313" key="22">
    <source>
        <dbReference type="Proteomes" id="UP000587586"/>
    </source>
</evidence>
<feature type="active site" evidence="19">
    <location>
        <position position="292"/>
    </location>
</feature>
<comment type="cofactor">
    <cofactor evidence="1 19">
        <name>FAD</name>
        <dbReference type="ChEBI" id="CHEBI:57692"/>
    </cofactor>
</comment>
<evidence type="ECO:0000256" key="2">
    <source>
        <dbReference type="ARBA" id="ARBA00003921"/>
    </source>
</evidence>
<evidence type="ECO:0000256" key="19">
    <source>
        <dbReference type="HAMAP-Rule" id="MF_00037"/>
    </source>
</evidence>
<dbReference type="InterPro" id="IPR016167">
    <property type="entry name" value="FAD-bd_PCMH_sub1"/>
</dbReference>
<dbReference type="Pfam" id="PF01565">
    <property type="entry name" value="FAD_binding_4"/>
    <property type="match status" value="1"/>
</dbReference>
<evidence type="ECO:0000313" key="21">
    <source>
        <dbReference type="EMBL" id="GFO68903.1"/>
    </source>
</evidence>
<evidence type="ECO:0000256" key="14">
    <source>
        <dbReference type="ARBA" id="ARBA00023002"/>
    </source>
</evidence>
<dbReference type="GO" id="GO:0008762">
    <property type="term" value="F:UDP-N-acetylmuramate dehydrogenase activity"/>
    <property type="evidence" value="ECO:0007669"/>
    <property type="project" value="UniProtKB-UniRule"/>
</dbReference>
<dbReference type="EMBL" id="BLXZ01000004">
    <property type="protein sequence ID" value="GFO68903.1"/>
    <property type="molecule type" value="Genomic_DNA"/>
</dbReference>
<dbReference type="Proteomes" id="UP000587586">
    <property type="component" value="Unassembled WGS sequence"/>
</dbReference>
<evidence type="ECO:0000256" key="12">
    <source>
        <dbReference type="ARBA" id="ARBA00022960"/>
    </source>
</evidence>
<dbReference type="NCBIfam" id="NF010480">
    <property type="entry name" value="PRK13905.1"/>
    <property type="match status" value="1"/>
</dbReference>
<dbReference type="InterPro" id="IPR036635">
    <property type="entry name" value="MurB_C_sf"/>
</dbReference>
<dbReference type="Pfam" id="PF02873">
    <property type="entry name" value="MurB_C"/>
    <property type="match status" value="1"/>
</dbReference>
<dbReference type="AlphaFoldDB" id="A0A6V8NBI5"/>
<keyword evidence="12 19" id="KW-0133">Cell shape</keyword>
<keyword evidence="7 19" id="KW-0963">Cytoplasm</keyword>
<dbReference type="GO" id="GO:0008360">
    <property type="term" value="P:regulation of cell shape"/>
    <property type="evidence" value="ECO:0007669"/>
    <property type="project" value="UniProtKB-KW"/>
</dbReference>
<evidence type="ECO:0000256" key="6">
    <source>
        <dbReference type="ARBA" id="ARBA00015188"/>
    </source>
</evidence>
<name>A0A6V8NBI5_9BACT</name>
<comment type="pathway">
    <text evidence="4 19">Cell wall biogenesis; peptidoglycan biosynthesis.</text>
</comment>
<evidence type="ECO:0000256" key="17">
    <source>
        <dbReference type="ARBA" id="ARBA00031026"/>
    </source>
</evidence>
<keyword evidence="8 19" id="KW-0132">Cell division</keyword>
<dbReference type="GO" id="GO:0071555">
    <property type="term" value="P:cell wall organization"/>
    <property type="evidence" value="ECO:0007669"/>
    <property type="project" value="UniProtKB-KW"/>
</dbReference>
<organism evidence="21 22">
    <name type="scientific">Geomonas limicola</name>
    <dbReference type="NCBI Taxonomy" id="2740186"/>
    <lineage>
        <taxon>Bacteria</taxon>
        <taxon>Pseudomonadati</taxon>
        <taxon>Thermodesulfobacteriota</taxon>
        <taxon>Desulfuromonadia</taxon>
        <taxon>Geobacterales</taxon>
        <taxon>Geobacteraceae</taxon>
        <taxon>Geomonas</taxon>
    </lineage>
</organism>
<gene>
    <name evidence="21" type="primary">murB_1</name>
    <name evidence="19" type="synonym">murB</name>
    <name evidence="21" type="ORF">GMLC_24820</name>
</gene>
<evidence type="ECO:0000256" key="18">
    <source>
        <dbReference type="ARBA" id="ARBA00048914"/>
    </source>
</evidence>
<comment type="catalytic activity">
    <reaction evidence="18 19">
        <text>UDP-N-acetyl-alpha-D-muramate + NADP(+) = UDP-N-acetyl-3-O-(1-carboxyvinyl)-alpha-D-glucosamine + NADPH + H(+)</text>
        <dbReference type="Rhea" id="RHEA:12248"/>
        <dbReference type="ChEBI" id="CHEBI:15378"/>
        <dbReference type="ChEBI" id="CHEBI:57783"/>
        <dbReference type="ChEBI" id="CHEBI:58349"/>
        <dbReference type="ChEBI" id="CHEBI:68483"/>
        <dbReference type="ChEBI" id="CHEBI:70757"/>
        <dbReference type="EC" id="1.3.1.98"/>
    </reaction>
</comment>
<evidence type="ECO:0000256" key="7">
    <source>
        <dbReference type="ARBA" id="ARBA00022490"/>
    </source>
</evidence>
<dbReference type="GO" id="GO:0051301">
    <property type="term" value="P:cell division"/>
    <property type="evidence" value="ECO:0007669"/>
    <property type="project" value="UniProtKB-KW"/>
</dbReference>
<accession>A0A6V8NBI5</accession>
<dbReference type="InterPro" id="IPR016169">
    <property type="entry name" value="FAD-bd_PCMH_sub2"/>
</dbReference>
<dbReference type="SUPFAM" id="SSF56176">
    <property type="entry name" value="FAD-binding/transporter-associated domain-like"/>
    <property type="match status" value="1"/>
</dbReference>
<keyword evidence="16 19" id="KW-0961">Cell wall biogenesis/degradation</keyword>
<proteinExistence type="inferred from homology"/>
<evidence type="ECO:0000256" key="8">
    <source>
        <dbReference type="ARBA" id="ARBA00022618"/>
    </source>
</evidence>
<evidence type="ECO:0000256" key="9">
    <source>
        <dbReference type="ARBA" id="ARBA00022630"/>
    </source>
</evidence>
<dbReference type="SUPFAM" id="SSF56194">
    <property type="entry name" value="Uridine diphospho-N-Acetylenolpyruvylglucosamine reductase, MurB, C-terminal domain"/>
    <property type="match status" value="1"/>
</dbReference>
<comment type="function">
    <text evidence="2 19">Cell wall formation.</text>
</comment>
<keyword evidence="14 19" id="KW-0560">Oxidoreductase</keyword>
<dbReference type="PANTHER" id="PTHR21071:SF4">
    <property type="entry name" value="UDP-N-ACETYLENOLPYRUVOYLGLUCOSAMINE REDUCTASE"/>
    <property type="match status" value="1"/>
</dbReference>
<reference evidence="22" key="1">
    <citation type="submission" date="2020-06" db="EMBL/GenBank/DDBJ databases">
        <title>Draft genomic sequecing of Geomonas sp. Red745.</title>
        <authorList>
            <person name="Itoh H."/>
            <person name="Xu Z.X."/>
            <person name="Ushijima N."/>
            <person name="Masuda Y."/>
            <person name="Shiratori Y."/>
            <person name="Senoo K."/>
        </authorList>
    </citation>
    <scope>NUCLEOTIDE SEQUENCE [LARGE SCALE GENOMIC DNA]</scope>
    <source>
        <strain evidence="22">Red745</strain>
    </source>
</reference>
<dbReference type="PANTHER" id="PTHR21071">
    <property type="entry name" value="UDP-N-ACETYLENOLPYRUVOYLGLUCOSAMINE REDUCTASE"/>
    <property type="match status" value="1"/>
</dbReference>
<keyword evidence="22" id="KW-1185">Reference proteome</keyword>
<evidence type="ECO:0000256" key="10">
    <source>
        <dbReference type="ARBA" id="ARBA00022827"/>
    </source>
</evidence>
<sequence>MLNGLETVLAGLRGEARRNEPMARHTSLKVGGPVALYLEPADLADLQNALAVLRKEQIPYFVVGGGYNLLVRDGGFRGCAISLKRLDQLLLLPGQRLEVGAGVSNARLCKTAAESALSGIEFLVGIPGSFGGALTMNAGAHGGETLKRVESLVTVRSGKVLSRTSDELDFGYRHLTLEPGEVVVAATLQLAEGERSSVETTMKDFLAHRGGAQKVGFPNAGSFFKNPPRQQAWQLIDQAGLRGYQVGGAQVSEVHTNFLVNRGGASAGDFLKLAALIKEKVLAVSGAELQEEVRIVGED</sequence>
<evidence type="ECO:0000256" key="16">
    <source>
        <dbReference type="ARBA" id="ARBA00023316"/>
    </source>
</evidence>
<dbReference type="InterPro" id="IPR016166">
    <property type="entry name" value="FAD-bd_PCMH"/>
</dbReference>
<evidence type="ECO:0000256" key="15">
    <source>
        <dbReference type="ARBA" id="ARBA00023306"/>
    </source>
</evidence>
<dbReference type="InterPro" id="IPR003170">
    <property type="entry name" value="MurB"/>
</dbReference>
<dbReference type="GO" id="GO:0005829">
    <property type="term" value="C:cytosol"/>
    <property type="evidence" value="ECO:0007669"/>
    <property type="project" value="TreeGrafter"/>
</dbReference>
<dbReference type="InterPro" id="IPR011601">
    <property type="entry name" value="MurB_C"/>
</dbReference>
<evidence type="ECO:0000256" key="11">
    <source>
        <dbReference type="ARBA" id="ARBA00022857"/>
    </source>
</evidence>
<comment type="subcellular location">
    <subcellularLocation>
        <location evidence="3 19">Cytoplasm</location>
    </subcellularLocation>
</comment>
<feature type="active site" description="Proton donor" evidence="19">
    <location>
        <position position="222"/>
    </location>
</feature>
<evidence type="ECO:0000256" key="5">
    <source>
        <dbReference type="ARBA" id="ARBA00012518"/>
    </source>
</evidence>
<feature type="domain" description="FAD-binding PCMH-type" evidence="20">
    <location>
        <begin position="29"/>
        <end position="193"/>
    </location>
</feature>
<dbReference type="Gene3D" id="3.30.43.10">
    <property type="entry name" value="Uridine Diphospho-n-acetylenolpyruvylglucosamine Reductase, domain 2"/>
    <property type="match status" value="1"/>
</dbReference>
<dbReference type="RefSeq" id="WP_183361447.1">
    <property type="nucleotide sequence ID" value="NZ_BLXZ01000004.1"/>
</dbReference>
<evidence type="ECO:0000256" key="4">
    <source>
        <dbReference type="ARBA" id="ARBA00004752"/>
    </source>
</evidence>
<dbReference type="EC" id="1.3.1.98" evidence="5 19"/>
<dbReference type="InterPro" id="IPR036318">
    <property type="entry name" value="FAD-bd_PCMH-like_sf"/>
</dbReference>
<dbReference type="InterPro" id="IPR006094">
    <property type="entry name" value="Oxid_FAD_bind_N"/>
</dbReference>
<keyword evidence="11 19" id="KW-0521">NADP</keyword>
<dbReference type="UniPathway" id="UPA00219"/>
<comment type="caution">
    <text evidence="21">The sequence shown here is derived from an EMBL/GenBank/DDBJ whole genome shotgun (WGS) entry which is preliminary data.</text>
</comment>
<evidence type="ECO:0000259" key="20">
    <source>
        <dbReference type="PROSITE" id="PS51387"/>
    </source>
</evidence>
<dbReference type="GO" id="GO:0009252">
    <property type="term" value="P:peptidoglycan biosynthetic process"/>
    <property type="evidence" value="ECO:0007669"/>
    <property type="project" value="UniProtKB-UniRule"/>
</dbReference>
<keyword evidence="9 19" id="KW-0285">Flavoprotein</keyword>
<evidence type="ECO:0000256" key="3">
    <source>
        <dbReference type="ARBA" id="ARBA00004496"/>
    </source>
</evidence>
<dbReference type="Gene3D" id="3.30.465.10">
    <property type="match status" value="1"/>
</dbReference>
<keyword evidence="10 19" id="KW-0274">FAD</keyword>
<evidence type="ECO:0000256" key="13">
    <source>
        <dbReference type="ARBA" id="ARBA00022984"/>
    </source>
</evidence>
<dbReference type="HAMAP" id="MF_00037">
    <property type="entry name" value="MurB"/>
    <property type="match status" value="1"/>
</dbReference>
<dbReference type="NCBIfam" id="TIGR00179">
    <property type="entry name" value="murB"/>
    <property type="match status" value="1"/>
</dbReference>
<keyword evidence="13 19" id="KW-0573">Peptidoglycan synthesis</keyword>
<feature type="active site" evidence="19">
    <location>
        <position position="173"/>
    </location>
</feature>
<dbReference type="PROSITE" id="PS51387">
    <property type="entry name" value="FAD_PCMH"/>
    <property type="match status" value="1"/>
</dbReference>
<keyword evidence="15 19" id="KW-0131">Cell cycle</keyword>
<comment type="similarity">
    <text evidence="19">Belongs to the MurB family.</text>
</comment>
<evidence type="ECO:0000256" key="1">
    <source>
        <dbReference type="ARBA" id="ARBA00001974"/>
    </source>
</evidence>
<protein>
    <recommendedName>
        <fullName evidence="6 19">UDP-N-acetylenolpyruvoylglucosamine reductase</fullName>
        <ecNumber evidence="5 19">1.3.1.98</ecNumber>
    </recommendedName>
    <alternativeName>
        <fullName evidence="17 19">UDP-N-acetylmuramate dehydrogenase</fullName>
    </alternativeName>
</protein>
<dbReference type="GO" id="GO:0071949">
    <property type="term" value="F:FAD binding"/>
    <property type="evidence" value="ECO:0007669"/>
    <property type="project" value="InterPro"/>
</dbReference>